<dbReference type="SUPFAM" id="SSF81345">
    <property type="entry name" value="ABC transporter involved in vitamin B12 uptake, BtuC"/>
    <property type="match status" value="1"/>
</dbReference>
<dbReference type="GO" id="GO:0005886">
    <property type="term" value="C:plasma membrane"/>
    <property type="evidence" value="ECO:0007669"/>
    <property type="project" value="UniProtKB-SubCell"/>
</dbReference>
<evidence type="ECO:0000256" key="7">
    <source>
        <dbReference type="ARBA" id="ARBA00023136"/>
    </source>
</evidence>
<organism evidence="9 10">
    <name type="scientific">Terribacillus halophilus</name>
    <dbReference type="NCBI Taxonomy" id="361279"/>
    <lineage>
        <taxon>Bacteria</taxon>
        <taxon>Bacillati</taxon>
        <taxon>Bacillota</taxon>
        <taxon>Bacilli</taxon>
        <taxon>Bacillales</taxon>
        <taxon>Bacillaceae</taxon>
        <taxon>Terribacillus</taxon>
    </lineage>
</organism>
<keyword evidence="4" id="KW-1003">Cell membrane</keyword>
<feature type="transmembrane region" description="Helical" evidence="8">
    <location>
        <begin position="204"/>
        <end position="232"/>
    </location>
</feature>
<dbReference type="InterPro" id="IPR037294">
    <property type="entry name" value="ABC_BtuC-like"/>
</dbReference>
<keyword evidence="6 8" id="KW-1133">Transmembrane helix</keyword>
<evidence type="ECO:0000256" key="2">
    <source>
        <dbReference type="ARBA" id="ARBA00007935"/>
    </source>
</evidence>
<name>A0A1G6SCD0_9BACI</name>
<dbReference type="GO" id="GO:0033214">
    <property type="term" value="P:siderophore-iron import into cell"/>
    <property type="evidence" value="ECO:0007669"/>
    <property type="project" value="TreeGrafter"/>
</dbReference>
<evidence type="ECO:0000313" key="9">
    <source>
        <dbReference type="EMBL" id="SDD14560.1"/>
    </source>
</evidence>
<dbReference type="InterPro" id="IPR000522">
    <property type="entry name" value="ABC_transptr_permease_BtuC"/>
</dbReference>
<gene>
    <name evidence="9" type="ORF">SAMN05421663_10764</name>
</gene>
<keyword evidence="5 8" id="KW-0812">Transmembrane</keyword>
<dbReference type="Gene3D" id="1.10.3470.10">
    <property type="entry name" value="ABC transporter involved in vitamin B12 uptake, BtuC"/>
    <property type="match status" value="1"/>
</dbReference>
<feature type="transmembrane region" description="Helical" evidence="8">
    <location>
        <begin position="17"/>
        <end position="39"/>
    </location>
</feature>
<evidence type="ECO:0000256" key="8">
    <source>
        <dbReference type="SAM" id="Phobius"/>
    </source>
</evidence>
<protein>
    <submittedName>
        <fullName evidence="9">Iron complex transport system permease protein</fullName>
    </submittedName>
</protein>
<evidence type="ECO:0000256" key="1">
    <source>
        <dbReference type="ARBA" id="ARBA00004651"/>
    </source>
</evidence>
<dbReference type="STRING" id="361279.SAMN05421663_10764"/>
<dbReference type="GO" id="GO:0022857">
    <property type="term" value="F:transmembrane transporter activity"/>
    <property type="evidence" value="ECO:0007669"/>
    <property type="project" value="InterPro"/>
</dbReference>
<feature type="transmembrane region" description="Helical" evidence="8">
    <location>
        <begin position="104"/>
        <end position="123"/>
    </location>
</feature>
<feature type="transmembrane region" description="Helical" evidence="8">
    <location>
        <begin position="160"/>
        <end position="184"/>
    </location>
</feature>
<dbReference type="AlphaFoldDB" id="A0A1G6SCD0"/>
<dbReference type="PANTHER" id="PTHR30472:SF1">
    <property type="entry name" value="FE(3+) DICITRATE TRANSPORT SYSTEM PERMEASE PROTEIN FECC-RELATED"/>
    <property type="match status" value="1"/>
</dbReference>
<keyword evidence="10" id="KW-1185">Reference proteome</keyword>
<dbReference type="CDD" id="cd06550">
    <property type="entry name" value="TM_ABC_iron-siderophores_like"/>
    <property type="match status" value="1"/>
</dbReference>
<feature type="transmembrane region" description="Helical" evidence="8">
    <location>
        <begin position="287"/>
        <end position="308"/>
    </location>
</feature>
<feature type="transmembrane region" description="Helical" evidence="8">
    <location>
        <begin position="74"/>
        <end position="92"/>
    </location>
</feature>
<dbReference type="OrthoDB" id="9811721at2"/>
<accession>A0A1G6SCD0</accession>
<evidence type="ECO:0000256" key="6">
    <source>
        <dbReference type="ARBA" id="ARBA00022989"/>
    </source>
</evidence>
<feature type="transmembrane region" description="Helical" evidence="8">
    <location>
        <begin position="320"/>
        <end position="339"/>
    </location>
</feature>
<feature type="transmembrane region" description="Helical" evidence="8">
    <location>
        <begin position="129"/>
        <end position="148"/>
    </location>
</feature>
<evidence type="ECO:0000256" key="5">
    <source>
        <dbReference type="ARBA" id="ARBA00022692"/>
    </source>
</evidence>
<comment type="subcellular location">
    <subcellularLocation>
        <location evidence="1">Cell membrane</location>
        <topology evidence="1">Multi-pass membrane protein</topology>
    </subcellularLocation>
</comment>
<feature type="transmembrane region" description="Helical" evidence="8">
    <location>
        <begin position="244"/>
        <end position="275"/>
    </location>
</feature>
<evidence type="ECO:0000256" key="4">
    <source>
        <dbReference type="ARBA" id="ARBA00022475"/>
    </source>
</evidence>
<comment type="similarity">
    <text evidence="2">Belongs to the binding-protein-dependent transport system permease family. FecCD subfamily.</text>
</comment>
<reference evidence="10" key="1">
    <citation type="submission" date="2016-10" db="EMBL/GenBank/DDBJ databases">
        <authorList>
            <person name="Varghese N."/>
            <person name="Submissions S."/>
        </authorList>
    </citation>
    <scope>NUCLEOTIDE SEQUENCE [LARGE SCALE GENOMIC DNA]</scope>
    <source>
        <strain evidence="10">DSM 21620</strain>
    </source>
</reference>
<evidence type="ECO:0000313" key="10">
    <source>
        <dbReference type="Proteomes" id="UP000198666"/>
    </source>
</evidence>
<dbReference type="Proteomes" id="UP000198666">
    <property type="component" value="Unassembled WGS sequence"/>
</dbReference>
<dbReference type="EMBL" id="FMZB01000007">
    <property type="protein sequence ID" value="SDD14560.1"/>
    <property type="molecule type" value="Genomic_DNA"/>
</dbReference>
<proteinExistence type="inferred from homology"/>
<evidence type="ECO:0000256" key="3">
    <source>
        <dbReference type="ARBA" id="ARBA00022448"/>
    </source>
</evidence>
<keyword evidence="7 8" id="KW-0472">Membrane</keyword>
<dbReference type="FunFam" id="1.10.3470.10:FF:000001">
    <property type="entry name" value="Vitamin B12 ABC transporter permease BtuC"/>
    <property type="match status" value="1"/>
</dbReference>
<keyword evidence="3" id="KW-0813">Transport</keyword>
<dbReference type="PANTHER" id="PTHR30472">
    <property type="entry name" value="FERRIC ENTEROBACTIN TRANSPORT SYSTEM PERMEASE PROTEIN"/>
    <property type="match status" value="1"/>
</dbReference>
<dbReference type="Pfam" id="PF01032">
    <property type="entry name" value="FecCD"/>
    <property type="match status" value="1"/>
</dbReference>
<sequence>MESNVTTKRPVGHKRSYYAGIMLVFFLLLGISIVASLAFGSRSVTLEDLMAGLFAYSSDSYTAAVVHERIPRTLFSLLCGGALGVSGALMQAVTRNPLADPSILGVNTGASLFVVIGIAYFNISAAGHYIWLSILGAILTAVIVYGIGSMGRTGNTPLKLVLAGAATSAILSSLISAIMLPRSFVMDQFRFWQVGSVGAANWDYILIFLPFLAAGILLAIIMAPSLNALLLGDEIATGQGVRTGLLTFAAAFTGVILCGAVTALAGPIGFIGLLATHLMRLMFGPDLRFIIPMSAISGAAILTIADVLGRLIGSPGEVEAGIITAFIGAPVLIILATRLKVKSL</sequence>